<dbReference type="PIRSF" id="PIRSF005572">
    <property type="entry name" value="NifS"/>
    <property type="match status" value="1"/>
</dbReference>
<dbReference type="InterPro" id="IPR015422">
    <property type="entry name" value="PyrdxlP-dep_Trfase_small"/>
</dbReference>
<dbReference type="Gene3D" id="3.90.1150.10">
    <property type="entry name" value="Aspartate Aminotransferase, domain 1"/>
    <property type="match status" value="1"/>
</dbReference>
<evidence type="ECO:0000256" key="5">
    <source>
        <dbReference type="ARBA" id="ARBA00022898"/>
    </source>
</evidence>
<dbReference type="InterPro" id="IPR010970">
    <property type="entry name" value="Cys_dSase_SufS"/>
</dbReference>
<dbReference type="InterPro" id="IPR000192">
    <property type="entry name" value="Aminotrans_V_dom"/>
</dbReference>
<keyword evidence="5" id="KW-0663">Pyridoxal phosphate</keyword>
<organism evidence="8 9">
    <name type="scientific">Anaerobacterium chartisolvens</name>
    <dbReference type="NCBI Taxonomy" id="1297424"/>
    <lineage>
        <taxon>Bacteria</taxon>
        <taxon>Bacillati</taxon>
        <taxon>Bacillota</taxon>
        <taxon>Clostridia</taxon>
        <taxon>Eubacteriales</taxon>
        <taxon>Oscillospiraceae</taxon>
        <taxon>Anaerobacterium</taxon>
    </lineage>
</organism>
<dbReference type="PANTHER" id="PTHR43586">
    <property type="entry name" value="CYSTEINE DESULFURASE"/>
    <property type="match status" value="1"/>
</dbReference>
<comment type="cofactor">
    <cofactor evidence="1">
        <name>pyridoxal 5'-phosphate</name>
        <dbReference type="ChEBI" id="CHEBI:597326"/>
    </cofactor>
</comment>
<dbReference type="SUPFAM" id="SSF53383">
    <property type="entry name" value="PLP-dependent transferases"/>
    <property type="match status" value="1"/>
</dbReference>
<evidence type="ECO:0000256" key="1">
    <source>
        <dbReference type="ARBA" id="ARBA00001933"/>
    </source>
</evidence>
<dbReference type="RefSeq" id="WP_114298917.1">
    <property type="nucleotide sequence ID" value="NZ_QPJT01000021.1"/>
</dbReference>
<dbReference type="EMBL" id="QPJT01000021">
    <property type="protein sequence ID" value="RCX12554.1"/>
    <property type="molecule type" value="Genomic_DNA"/>
</dbReference>
<dbReference type="EC" id="2.8.1.7" evidence="3"/>
<dbReference type="InterPro" id="IPR015424">
    <property type="entry name" value="PyrdxlP-dep_Trfase"/>
</dbReference>
<evidence type="ECO:0000313" key="9">
    <source>
        <dbReference type="Proteomes" id="UP000253034"/>
    </source>
</evidence>
<dbReference type="AlphaFoldDB" id="A0A369AYM6"/>
<dbReference type="Proteomes" id="UP000253034">
    <property type="component" value="Unassembled WGS sequence"/>
</dbReference>
<dbReference type="PANTHER" id="PTHR43586:SF4">
    <property type="entry name" value="ISOPENICILLIN N EPIMERASE"/>
    <property type="match status" value="1"/>
</dbReference>
<feature type="domain" description="Aminotransferase class V" evidence="7">
    <location>
        <begin position="2"/>
        <end position="368"/>
    </location>
</feature>
<name>A0A369AYM6_9FIRM</name>
<dbReference type="Pfam" id="PF00266">
    <property type="entry name" value="Aminotran_5"/>
    <property type="match status" value="1"/>
</dbReference>
<sequence>MIYLDNAATTYPKPERVYSEMDRCHREYCANPGRGGHVLSIRSGQAVANAREELCGLFNISNTMQLSFTKNATEALNILIKGYLAEGDHVITTAMEHNSVMRPLKALEKEIGIEISVLKSNEYGEIDIEDLERSIKSNTTLIISTLSSNVNGIIMPVKEIGGAARRHGVAFLLDASQGAGSIGVDAEEMCIDMLAFPGHKGLMGPCGTGGLYVREGIKIAALIHGGTGSNSESFYQPDYMPDILESGTLNTPGIVGLCEGARYIRDIGIDNIRMHKHRLVERLHEGAEDIKQVILYSRNDMYKNSGIVALNFKGVAASEVSYVLDKAYGICTRAGMHCSPSAHRTMDTWETGTVRFSVGCFNTMEEVDSTIKALREIASTIKY</sequence>
<dbReference type="OrthoDB" id="9804366at2"/>
<keyword evidence="4" id="KW-0808">Transferase</keyword>
<accession>A0A369AYM6</accession>
<protein>
    <recommendedName>
        <fullName evidence="3">cysteine desulfurase</fullName>
        <ecNumber evidence="3">2.8.1.7</ecNumber>
    </recommendedName>
</protein>
<evidence type="ECO:0000259" key="7">
    <source>
        <dbReference type="Pfam" id="PF00266"/>
    </source>
</evidence>
<gene>
    <name evidence="8" type="ORF">DFR58_12158</name>
</gene>
<dbReference type="Gene3D" id="3.40.640.10">
    <property type="entry name" value="Type I PLP-dependent aspartate aminotransferase-like (Major domain)"/>
    <property type="match status" value="1"/>
</dbReference>
<dbReference type="InterPro" id="IPR016454">
    <property type="entry name" value="Cysteine_dSase"/>
</dbReference>
<dbReference type="GO" id="GO:0006534">
    <property type="term" value="P:cysteine metabolic process"/>
    <property type="evidence" value="ECO:0007669"/>
    <property type="project" value="InterPro"/>
</dbReference>
<comment type="catalytic activity">
    <reaction evidence="6">
        <text>(sulfur carrier)-H + L-cysteine = (sulfur carrier)-SH + L-alanine</text>
        <dbReference type="Rhea" id="RHEA:43892"/>
        <dbReference type="Rhea" id="RHEA-COMP:14737"/>
        <dbReference type="Rhea" id="RHEA-COMP:14739"/>
        <dbReference type="ChEBI" id="CHEBI:29917"/>
        <dbReference type="ChEBI" id="CHEBI:35235"/>
        <dbReference type="ChEBI" id="CHEBI:57972"/>
        <dbReference type="ChEBI" id="CHEBI:64428"/>
        <dbReference type="EC" id="2.8.1.7"/>
    </reaction>
</comment>
<dbReference type="NCBIfam" id="TIGR01977">
    <property type="entry name" value="am_tr_V_EF2568"/>
    <property type="match status" value="1"/>
</dbReference>
<dbReference type="InterPro" id="IPR010969">
    <property type="entry name" value="Cys_dSase-rel_unknwn_funct"/>
</dbReference>
<reference evidence="8 9" key="1">
    <citation type="submission" date="2018-07" db="EMBL/GenBank/DDBJ databases">
        <title>Genomic Encyclopedia of Type Strains, Phase IV (KMG-IV): sequencing the most valuable type-strain genomes for metagenomic binning, comparative biology and taxonomic classification.</title>
        <authorList>
            <person name="Goeker M."/>
        </authorList>
    </citation>
    <scope>NUCLEOTIDE SEQUENCE [LARGE SCALE GENOMIC DNA]</scope>
    <source>
        <strain evidence="8 9">DSM 27016</strain>
    </source>
</reference>
<keyword evidence="9" id="KW-1185">Reference proteome</keyword>
<evidence type="ECO:0000256" key="6">
    <source>
        <dbReference type="ARBA" id="ARBA00050776"/>
    </source>
</evidence>
<evidence type="ECO:0000256" key="2">
    <source>
        <dbReference type="ARBA" id="ARBA00010447"/>
    </source>
</evidence>
<dbReference type="CDD" id="cd06453">
    <property type="entry name" value="SufS_like"/>
    <property type="match status" value="1"/>
</dbReference>
<dbReference type="GO" id="GO:0031071">
    <property type="term" value="F:cysteine desulfurase activity"/>
    <property type="evidence" value="ECO:0007669"/>
    <property type="project" value="UniProtKB-EC"/>
</dbReference>
<evidence type="ECO:0000313" key="8">
    <source>
        <dbReference type="EMBL" id="RCX12554.1"/>
    </source>
</evidence>
<evidence type="ECO:0000256" key="3">
    <source>
        <dbReference type="ARBA" id="ARBA00012239"/>
    </source>
</evidence>
<comment type="similarity">
    <text evidence="2">Belongs to the class-V pyridoxal-phosphate-dependent aminotransferase family. Csd subfamily.</text>
</comment>
<comment type="caution">
    <text evidence="8">The sequence shown here is derived from an EMBL/GenBank/DDBJ whole genome shotgun (WGS) entry which is preliminary data.</text>
</comment>
<dbReference type="InterPro" id="IPR015421">
    <property type="entry name" value="PyrdxlP-dep_Trfase_major"/>
</dbReference>
<proteinExistence type="inferred from homology"/>
<dbReference type="GO" id="GO:0030170">
    <property type="term" value="F:pyridoxal phosphate binding"/>
    <property type="evidence" value="ECO:0007669"/>
    <property type="project" value="InterPro"/>
</dbReference>
<evidence type="ECO:0000256" key="4">
    <source>
        <dbReference type="ARBA" id="ARBA00022679"/>
    </source>
</evidence>